<gene>
    <name evidence="2" type="ORF">EXN23_25810</name>
    <name evidence="1" type="ORF">O9X88_24845</name>
</gene>
<protein>
    <submittedName>
        <fullName evidence="1">Uncharacterized protein</fullName>
    </submittedName>
</protein>
<evidence type="ECO:0000313" key="2">
    <source>
        <dbReference type="EMBL" id="TRA82863.1"/>
    </source>
</evidence>
<comment type="caution">
    <text evidence="1">The sequence shown here is derived from an EMBL/GenBank/DDBJ whole genome shotgun (WGS) entry which is preliminary data.</text>
</comment>
<reference evidence="2" key="2">
    <citation type="submission" date="2019-02" db="EMBL/GenBank/DDBJ databases">
        <authorList>
            <person name="Baeyen S."/>
        </authorList>
    </citation>
    <scope>NUCLEOTIDE SEQUENCE</scope>
    <source>
        <strain evidence="2">GBBC3283</strain>
    </source>
</reference>
<evidence type="ECO:0000313" key="1">
    <source>
        <dbReference type="EMBL" id="MCZ7940757.1"/>
    </source>
</evidence>
<dbReference type="Proteomes" id="UP000319481">
    <property type="component" value="Unassembled WGS sequence"/>
</dbReference>
<keyword evidence="3" id="KW-1185">Reference proteome</keyword>
<organism evidence="1 4">
    <name type="scientific">Agrobacterium salinitolerans</name>
    <dbReference type="NCBI Taxonomy" id="1183413"/>
    <lineage>
        <taxon>Bacteria</taxon>
        <taxon>Pseudomonadati</taxon>
        <taxon>Pseudomonadota</taxon>
        <taxon>Alphaproteobacteria</taxon>
        <taxon>Hyphomicrobiales</taxon>
        <taxon>Rhizobiaceae</taxon>
        <taxon>Rhizobium/Agrobacterium group</taxon>
        <taxon>Agrobacterium</taxon>
    </lineage>
</organism>
<dbReference type="AlphaFoldDB" id="A0A9X3KTM3"/>
<evidence type="ECO:0000313" key="4">
    <source>
        <dbReference type="Proteomes" id="UP001151018"/>
    </source>
</evidence>
<dbReference type="EMBL" id="JAPZLR010000041">
    <property type="protein sequence ID" value="MCZ7940757.1"/>
    <property type="molecule type" value="Genomic_DNA"/>
</dbReference>
<reference evidence="2 3" key="1">
    <citation type="journal article" date="2019" name="Appl. Microbiol. Biotechnol.">
        <title>Differential efficiency of wild type rhizogenic strains for rol gene transformation of plants.</title>
        <authorList>
            <person name="Desmet S."/>
            <person name="De Keyser E."/>
            <person name="Van Vaerenbergh J."/>
            <person name="Baeyen S."/>
            <person name="Van Huylenbroeck J."/>
            <person name="Geelen D."/>
            <person name="Dhooghe E."/>
        </authorList>
    </citation>
    <scope>NUCLEOTIDE SEQUENCE [LARGE SCALE GENOMIC DNA]</scope>
    <source>
        <strain evidence="2 3">GBBC3283</strain>
    </source>
</reference>
<proteinExistence type="predicted"/>
<dbReference type="RefSeq" id="WP_142914321.1">
    <property type="nucleotide sequence ID" value="NZ_JAPZLN010000005.1"/>
</dbReference>
<reference evidence="1" key="3">
    <citation type="submission" date="2022-12" db="EMBL/GenBank/DDBJ databases">
        <title>Draft genome sequences of 22 rhizogenic Agrobacterium biovar 1 strains, the causative agent of hairy root disease.</title>
        <authorList>
            <person name="Kim N."/>
            <person name="Vargas P."/>
            <person name="Rediers H."/>
        </authorList>
    </citation>
    <scope>NUCLEOTIDE SEQUENCE</scope>
    <source>
        <strain evidence="1">ST15.13.006</strain>
    </source>
</reference>
<evidence type="ECO:0000313" key="3">
    <source>
        <dbReference type="Proteomes" id="UP000319481"/>
    </source>
</evidence>
<dbReference type="GeneID" id="79864543"/>
<accession>A0A9X3KTM3</accession>
<sequence>MSNHDFLRAAAIALDAVMRVPKKAPLKSKPSKPEFSSSNETVIVQDEDLLVLTSSRPVTTMAEIAISA</sequence>
<dbReference type="Proteomes" id="UP001151018">
    <property type="component" value="Unassembled WGS sequence"/>
</dbReference>
<dbReference type="EMBL" id="SGNZ01000031">
    <property type="protein sequence ID" value="TRA82863.1"/>
    <property type="molecule type" value="Genomic_DNA"/>
</dbReference>
<name>A0A9X3KTM3_9HYPH</name>